<evidence type="ECO:0000313" key="3">
    <source>
        <dbReference type="EnsemblProtists" id="EKX53839"/>
    </source>
</evidence>
<protein>
    <recommendedName>
        <fullName evidence="5">Zinc-ribbon domain-containing protein</fullName>
    </recommendedName>
</protein>
<dbReference type="EMBL" id="JH992969">
    <property type="protein sequence ID" value="EKX53839.1"/>
    <property type="molecule type" value="Genomic_DNA"/>
</dbReference>
<dbReference type="EnsemblProtists" id="EKX53839">
    <property type="protein sequence ID" value="EKX53839"/>
    <property type="gene ID" value="GUITHDRAFT_150310"/>
</dbReference>
<dbReference type="GeneID" id="17310437"/>
<dbReference type="HOGENOM" id="CLU_961215_0_0_1"/>
<dbReference type="PaxDb" id="55529-EKX53839"/>
<sequence length="290" mass="30645">MGVDKIPLLEKHNDGDSSLDAIDICIPTAYEPATTQVARNTPLESERLSMPQPSAPEYNPSPREDTTSKSILCANCKTPLATNHKFCPECGTPTHSGGPSNTPGANLAEFSQSGTFPVKLPAGVRFGQTLRVQVPAGYRGSGEIVYFAVPAEASPGQIVQVPLPATNVGSTEYFQARIPQSCHPGQVMQVRVPEGYRNAGELVRFTIPAGTGPNQVIKVPLPSNVSQAVGGKFKVCLPLNCSPGQTLKVQVPAGYQQSGQDVKFIVPHGAAPGSIVLVPLPELKRPGVYN</sequence>
<evidence type="ECO:0008006" key="5">
    <source>
        <dbReference type="Google" id="ProtNLM"/>
    </source>
</evidence>
<dbReference type="Proteomes" id="UP000011087">
    <property type="component" value="Unassembled WGS sequence"/>
</dbReference>
<evidence type="ECO:0000313" key="2">
    <source>
        <dbReference type="EMBL" id="EKX53839.1"/>
    </source>
</evidence>
<gene>
    <name evidence="2" type="ORF">GUITHDRAFT_150310</name>
</gene>
<proteinExistence type="predicted"/>
<reference evidence="3" key="3">
    <citation type="submission" date="2016-03" db="UniProtKB">
        <authorList>
            <consortium name="EnsemblProtists"/>
        </authorList>
    </citation>
    <scope>IDENTIFICATION</scope>
</reference>
<evidence type="ECO:0000313" key="4">
    <source>
        <dbReference type="Proteomes" id="UP000011087"/>
    </source>
</evidence>
<dbReference type="KEGG" id="gtt:GUITHDRAFT_150310"/>
<organism evidence="2">
    <name type="scientific">Guillardia theta (strain CCMP2712)</name>
    <name type="common">Cryptophyte</name>
    <dbReference type="NCBI Taxonomy" id="905079"/>
    <lineage>
        <taxon>Eukaryota</taxon>
        <taxon>Cryptophyceae</taxon>
        <taxon>Pyrenomonadales</taxon>
        <taxon>Geminigeraceae</taxon>
        <taxon>Guillardia</taxon>
    </lineage>
</organism>
<keyword evidence="4" id="KW-1185">Reference proteome</keyword>
<evidence type="ECO:0000256" key="1">
    <source>
        <dbReference type="SAM" id="MobiDB-lite"/>
    </source>
</evidence>
<accession>L1JZY0</accession>
<reference evidence="4" key="2">
    <citation type="submission" date="2012-11" db="EMBL/GenBank/DDBJ databases">
        <authorList>
            <person name="Kuo A."/>
            <person name="Curtis B.A."/>
            <person name="Tanifuji G."/>
            <person name="Burki F."/>
            <person name="Gruber A."/>
            <person name="Irimia M."/>
            <person name="Maruyama S."/>
            <person name="Arias M.C."/>
            <person name="Ball S.G."/>
            <person name="Gile G.H."/>
            <person name="Hirakawa Y."/>
            <person name="Hopkins J.F."/>
            <person name="Rensing S.A."/>
            <person name="Schmutz J."/>
            <person name="Symeonidi A."/>
            <person name="Elias M."/>
            <person name="Eveleigh R.J."/>
            <person name="Herman E.K."/>
            <person name="Klute M.J."/>
            <person name="Nakayama T."/>
            <person name="Obornik M."/>
            <person name="Reyes-Prieto A."/>
            <person name="Armbrust E.V."/>
            <person name="Aves S.J."/>
            <person name="Beiko R.G."/>
            <person name="Coutinho P."/>
            <person name="Dacks J.B."/>
            <person name="Durnford D.G."/>
            <person name="Fast N.M."/>
            <person name="Green B.R."/>
            <person name="Grisdale C."/>
            <person name="Hempe F."/>
            <person name="Henrissat B."/>
            <person name="Hoppner M.P."/>
            <person name="Ishida K.-I."/>
            <person name="Kim E."/>
            <person name="Koreny L."/>
            <person name="Kroth P.G."/>
            <person name="Liu Y."/>
            <person name="Malik S.-B."/>
            <person name="Maier U.G."/>
            <person name="McRose D."/>
            <person name="Mock T."/>
            <person name="Neilson J.A."/>
            <person name="Onodera N.T."/>
            <person name="Poole A.M."/>
            <person name="Pritham E.J."/>
            <person name="Richards T.A."/>
            <person name="Rocap G."/>
            <person name="Roy S.W."/>
            <person name="Sarai C."/>
            <person name="Schaack S."/>
            <person name="Shirato S."/>
            <person name="Slamovits C.H."/>
            <person name="Spencer D.F."/>
            <person name="Suzuki S."/>
            <person name="Worden A.Z."/>
            <person name="Zauner S."/>
            <person name="Barry K."/>
            <person name="Bell C."/>
            <person name="Bharti A.K."/>
            <person name="Crow J.A."/>
            <person name="Grimwood J."/>
            <person name="Kramer R."/>
            <person name="Lindquist E."/>
            <person name="Lucas S."/>
            <person name="Salamov A."/>
            <person name="McFadden G.I."/>
            <person name="Lane C.E."/>
            <person name="Keeling P.J."/>
            <person name="Gray M.W."/>
            <person name="Grigoriev I.V."/>
            <person name="Archibald J.M."/>
        </authorList>
    </citation>
    <scope>NUCLEOTIDE SEQUENCE</scope>
    <source>
        <strain evidence="4">CCMP2712</strain>
    </source>
</reference>
<reference evidence="2 4" key="1">
    <citation type="journal article" date="2012" name="Nature">
        <title>Algal genomes reveal evolutionary mosaicism and the fate of nucleomorphs.</title>
        <authorList>
            <consortium name="DOE Joint Genome Institute"/>
            <person name="Curtis B.A."/>
            <person name="Tanifuji G."/>
            <person name="Burki F."/>
            <person name="Gruber A."/>
            <person name="Irimia M."/>
            <person name="Maruyama S."/>
            <person name="Arias M.C."/>
            <person name="Ball S.G."/>
            <person name="Gile G.H."/>
            <person name="Hirakawa Y."/>
            <person name="Hopkins J.F."/>
            <person name="Kuo A."/>
            <person name="Rensing S.A."/>
            <person name="Schmutz J."/>
            <person name="Symeonidi A."/>
            <person name="Elias M."/>
            <person name="Eveleigh R.J."/>
            <person name="Herman E.K."/>
            <person name="Klute M.J."/>
            <person name="Nakayama T."/>
            <person name="Obornik M."/>
            <person name="Reyes-Prieto A."/>
            <person name="Armbrust E.V."/>
            <person name="Aves S.J."/>
            <person name="Beiko R.G."/>
            <person name="Coutinho P."/>
            <person name="Dacks J.B."/>
            <person name="Durnford D.G."/>
            <person name="Fast N.M."/>
            <person name="Green B.R."/>
            <person name="Grisdale C.J."/>
            <person name="Hempel F."/>
            <person name="Henrissat B."/>
            <person name="Hoppner M.P."/>
            <person name="Ishida K."/>
            <person name="Kim E."/>
            <person name="Koreny L."/>
            <person name="Kroth P.G."/>
            <person name="Liu Y."/>
            <person name="Malik S.B."/>
            <person name="Maier U.G."/>
            <person name="McRose D."/>
            <person name="Mock T."/>
            <person name="Neilson J.A."/>
            <person name="Onodera N.T."/>
            <person name="Poole A.M."/>
            <person name="Pritham E.J."/>
            <person name="Richards T.A."/>
            <person name="Rocap G."/>
            <person name="Roy S.W."/>
            <person name="Sarai C."/>
            <person name="Schaack S."/>
            <person name="Shirato S."/>
            <person name="Slamovits C.H."/>
            <person name="Spencer D.F."/>
            <person name="Suzuki S."/>
            <person name="Worden A.Z."/>
            <person name="Zauner S."/>
            <person name="Barry K."/>
            <person name="Bell C."/>
            <person name="Bharti A.K."/>
            <person name="Crow J.A."/>
            <person name="Grimwood J."/>
            <person name="Kramer R."/>
            <person name="Lindquist E."/>
            <person name="Lucas S."/>
            <person name="Salamov A."/>
            <person name="McFadden G.I."/>
            <person name="Lane C.E."/>
            <person name="Keeling P.J."/>
            <person name="Gray M.W."/>
            <person name="Grigoriev I.V."/>
            <person name="Archibald J.M."/>
        </authorList>
    </citation>
    <scope>NUCLEOTIDE SEQUENCE</scope>
    <source>
        <strain evidence="2 4">CCMP2712</strain>
    </source>
</reference>
<dbReference type="RefSeq" id="XP_005840819.1">
    <property type="nucleotide sequence ID" value="XM_005840762.1"/>
</dbReference>
<name>L1JZY0_GUITC</name>
<feature type="region of interest" description="Disordered" evidence="1">
    <location>
        <begin position="43"/>
        <end position="67"/>
    </location>
</feature>
<dbReference type="AlphaFoldDB" id="L1JZY0"/>